<dbReference type="Proteomes" id="UP000828941">
    <property type="component" value="Chromosome 3"/>
</dbReference>
<proteinExistence type="predicted"/>
<reference evidence="1 2" key="1">
    <citation type="journal article" date="2022" name="DNA Res.">
        <title>Chromosomal-level genome assembly of the orchid tree Bauhinia variegata (Leguminosae; Cercidoideae) supports the allotetraploid origin hypothesis of Bauhinia.</title>
        <authorList>
            <person name="Zhong Y."/>
            <person name="Chen Y."/>
            <person name="Zheng D."/>
            <person name="Pang J."/>
            <person name="Liu Y."/>
            <person name="Luo S."/>
            <person name="Meng S."/>
            <person name="Qian L."/>
            <person name="Wei D."/>
            <person name="Dai S."/>
            <person name="Zhou R."/>
        </authorList>
    </citation>
    <scope>NUCLEOTIDE SEQUENCE [LARGE SCALE GENOMIC DNA]</scope>
    <source>
        <strain evidence="1">BV-YZ2020</strain>
    </source>
</reference>
<accession>A0ACB9PU77</accession>
<organism evidence="1 2">
    <name type="scientific">Bauhinia variegata</name>
    <name type="common">Purple orchid tree</name>
    <name type="synonym">Phanera variegata</name>
    <dbReference type="NCBI Taxonomy" id="167791"/>
    <lineage>
        <taxon>Eukaryota</taxon>
        <taxon>Viridiplantae</taxon>
        <taxon>Streptophyta</taxon>
        <taxon>Embryophyta</taxon>
        <taxon>Tracheophyta</taxon>
        <taxon>Spermatophyta</taxon>
        <taxon>Magnoliopsida</taxon>
        <taxon>eudicotyledons</taxon>
        <taxon>Gunneridae</taxon>
        <taxon>Pentapetalae</taxon>
        <taxon>rosids</taxon>
        <taxon>fabids</taxon>
        <taxon>Fabales</taxon>
        <taxon>Fabaceae</taxon>
        <taxon>Cercidoideae</taxon>
        <taxon>Cercideae</taxon>
        <taxon>Bauhiniinae</taxon>
        <taxon>Bauhinia</taxon>
    </lineage>
</organism>
<keyword evidence="2" id="KW-1185">Reference proteome</keyword>
<comment type="caution">
    <text evidence="1">The sequence shown here is derived from an EMBL/GenBank/DDBJ whole genome shotgun (WGS) entry which is preliminary data.</text>
</comment>
<gene>
    <name evidence="1" type="ORF">L6164_005778</name>
</gene>
<evidence type="ECO:0000313" key="1">
    <source>
        <dbReference type="EMBL" id="KAI4351409.1"/>
    </source>
</evidence>
<dbReference type="EMBL" id="CM039428">
    <property type="protein sequence ID" value="KAI4351409.1"/>
    <property type="molecule type" value="Genomic_DNA"/>
</dbReference>
<sequence>MIFIETTVNITMAEFLNPPKLQFLNKLLPCEPNKVQSKAILPQLLAQVNIFNCGGIAIALCNLHTILDACSINAFLKTWTAICREKRDEISWPDFSSPSSLFPPKTSISCVRAGVLNISSSKVEAKCTIARFLFDNQAINDLRDEAKDGETTPNPTRYQALSAFVSKHLILACRPESGESVRPAVLLHVLDMRRRMSDSLCENSIGNLLWPAVEFCDKVNENIELKGLVKSLRDNIGKHSNEFFARVQCDPNFLWSDEAAELMLEGMVVERPIAFVFTSWCNMGFNELNFGLGKPLWIGLRGGNQETIPNSVVFVDTREGIEAWLTMQEQHMTNLEKDEEFLRFAVPNPNVPSI</sequence>
<protein>
    <submittedName>
        <fullName evidence="1">Uncharacterized protein</fullName>
    </submittedName>
</protein>
<name>A0ACB9PU77_BAUVA</name>
<evidence type="ECO:0000313" key="2">
    <source>
        <dbReference type="Proteomes" id="UP000828941"/>
    </source>
</evidence>